<proteinExistence type="predicted"/>
<protein>
    <submittedName>
        <fullName evidence="3">Heavy-metal-associated domain-containing protein</fullName>
    </submittedName>
</protein>
<dbReference type="Gene3D" id="3.30.70.100">
    <property type="match status" value="1"/>
</dbReference>
<accession>A0A4U0YQZ9</accession>
<dbReference type="CDD" id="cd00371">
    <property type="entry name" value="HMA"/>
    <property type="match status" value="1"/>
</dbReference>
<sequence length="77" mass="7866">MSISDRIDTGSGQTASACPACAVVPSAERLAQLAPPTSARLMLSLPTAHCAACMSTVEGGLEKLPGVRSARVNLTLR</sequence>
<dbReference type="Pfam" id="PF00403">
    <property type="entry name" value="HMA"/>
    <property type="match status" value="1"/>
</dbReference>
<dbReference type="PROSITE" id="PS01047">
    <property type="entry name" value="HMA_1"/>
    <property type="match status" value="1"/>
</dbReference>
<dbReference type="Proteomes" id="UP000306340">
    <property type="component" value="Unassembled WGS sequence"/>
</dbReference>
<evidence type="ECO:0000259" key="2">
    <source>
        <dbReference type="PROSITE" id="PS50846"/>
    </source>
</evidence>
<feature type="non-terminal residue" evidence="3">
    <location>
        <position position="77"/>
    </location>
</feature>
<organism evidence="3 4">
    <name type="scientific">Cereibacter changlensis</name>
    <dbReference type="NCBI Taxonomy" id="402884"/>
    <lineage>
        <taxon>Bacteria</taxon>
        <taxon>Pseudomonadati</taxon>
        <taxon>Pseudomonadota</taxon>
        <taxon>Alphaproteobacteria</taxon>
        <taxon>Rhodobacterales</taxon>
        <taxon>Paracoccaceae</taxon>
        <taxon>Cereibacter</taxon>
    </lineage>
</organism>
<dbReference type="EMBL" id="SWAU01000485">
    <property type="protein sequence ID" value="TKA94055.1"/>
    <property type="molecule type" value="Genomic_DNA"/>
</dbReference>
<dbReference type="RefSeq" id="WP_136794740.1">
    <property type="nucleotide sequence ID" value="NZ_SWAU01000485.1"/>
</dbReference>
<dbReference type="SUPFAM" id="SSF55008">
    <property type="entry name" value="HMA, heavy metal-associated domain"/>
    <property type="match status" value="1"/>
</dbReference>
<dbReference type="InterPro" id="IPR017969">
    <property type="entry name" value="Heavy-metal-associated_CS"/>
</dbReference>
<evidence type="ECO:0000313" key="3">
    <source>
        <dbReference type="EMBL" id="TKA94055.1"/>
    </source>
</evidence>
<dbReference type="GO" id="GO:0046872">
    <property type="term" value="F:metal ion binding"/>
    <property type="evidence" value="ECO:0007669"/>
    <property type="project" value="UniProtKB-KW"/>
</dbReference>
<evidence type="ECO:0000256" key="1">
    <source>
        <dbReference type="ARBA" id="ARBA00022723"/>
    </source>
</evidence>
<name>A0A4U0YQZ9_9RHOB</name>
<evidence type="ECO:0000313" key="4">
    <source>
        <dbReference type="Proteomes" id="UP000306340"/>
    </source>
</evidence>
<dbReference type="InterPro" id="IPR036163">
    <property type="entry name" value="HMA_dom_sf"/>
</dbReference>
<keyword evidence="1" id="KW-0479">Metal-binding</keyword>
<gene>
    <name evidence="3" type="ORF">FAZ78_24420</name>
</gene>
<dbReference type="InterPro" id="IPR006121">
    <property type="entry name" value="HMA_dom"/>
</dbReference>
<feature type="domain" description="HMA" evidence="2">
    <location>
        <begin position="39"/>
        <end position="77"/>
    </location>
</feature>
<reference evidence="3 4" key="1">
    <citation type="submission" date="2019-04" db="EMBL/GenBank/DDBJ databases">
        <title>Crypto-aerobic microbial life in anoxic (sulfidic) marine sediments.</title>
        <authorList>
            <person name="Bhattacharya S."/>
            <person name="Roy C."/>
            <person name="Mondal N."/>
            <person name="Sarkar J."/>
            <person name="Mandal S."/>
            <person name="Rameez M.J."/>
            <person name="Ghosh W."/>
        </authorList>
    </citation>
    <scope>NUCLEOTIDE SEQUENCE [LARGE SCALE GENOMIC DNA]</scope>
    <source>
        <strain evidence="3 4">SBBC</strain>
    </source>
</reference>
<comment type="caution">
    <text evidence="3">The sequence shown here is derived from an EMBL/GenBank/DDBJ whole genome shotgun (WGS) entry which is preliminary data.</text>
</comment>
<dbReference type="PROSITE" id="PS50846">
    <property type="entry name" value="HMA_2"/>
    <property type="match status" value="1"/>
</dbReference>
<dbReference type="AlphaFoldDB" id="A0A4U0YQZ9"/>